<name>A0A4S8EN98_9BURK</name>
<feature type="transmembrane region" description="Helical" evidence="8">
    <location>
        <begin position="43"/>
        <end position="62"/>
    </location>
</feature>
<evidence type="ECO:0000256" key="8">
    <source>
        <dbReference type="RuleBase" id="RU363041"/>
    </source>
</evidence>
<evidence type="ECO:0000256" key="5">
    <source>
        <dbReference type="ARBA" id="ARBA00022692"/>
    </source>
</evidence>
<dbReference type="GO" id="GO:0005886">
    <property type="term" value="C:plasma membrane"/>
    <property type="evidence" value="ECO:0007669"/>
    <property type="project" value="UniProtKB-SubCell"/>
</dbReference>
<dbReference type="RefSeq" id="WP_136574886.1">
    <property type="nucleotide sequence ID" value="NZ_STFG01000033.1"/>
</dbReference>
<evidence type="ECO:0000256" key="4">
    <source>
        <dbReference type="ARBA" id="ARBA00022475"/>
    </source>
</evidence>
<gene>
    <name evidence="9" type="ORF">E9531_16560</name>
</gene>
<comment type="caution">
    <text evidence="9">The sequence shown here is derived from an EMBL/GenBank/DDBJ whole genome shotgun (WGS) entry which is preliminary data.</text>
</comment>
<keyword evidence="3" id="KW-0813">Transport</keyword>
<accession>A0A4S8EN98</accession>
<evidence type="ECO:0000256" key="3">
    <source>
        <dbReference type="ARBA" id="ARBA00022448"/>
    </source>
</evidence>
<keyword evidence="7 8" id="KW-0472">Membrane</keyword>
<proteinExistence type="inferred from homology"/>
<feature type="transmembrane region" description="Helical" evidence="8">
    <location>
        <begin position="226"/>
        <end position="246"/>
    </location>
</feature>
<evidence type="ECO:0000313" key="10">
    <source>
        <dbReference type="Proteomes" id="UP000308917"/>
    </source>
</evidence>
<evidence type="ECO:0000256" key="7">
    <source>
        <dbReference type="ARBA" id="ARBA00023136"/>
    </source>
</evidence>
<dbReference type="EMBL" id="STFG01000033">
    <property type="protein sequence ID" value="THT96177.1"/>
    <property type="molecule type" value="Genomic_DNA"/>
</dbReference>
<feature type="transmembrane region" description="Helical" evidence="8">
    <location>
        <begin position="170"/>
        <end position="189"/>
    </location>
</feature>
<comment type="subcellular location">
    <subcellularLocation>
        <location evidence="1 8">Cell membrane</location>
        <topology evidence="1 8">Multi-pass membrane protein</topology>
    </subcellularLocation>
</comment>
<evidence type="ECO:0000256" key="2">
    <source>
        <dbReference type="ARBA" id="ARBA00009142"/>
    </source>
</evidence>
<dbReference type="InterPro" id="IPR052017">
    <property type="entry name" value="TSUP"/>
</dbReference>
<feature type="transmembrane region" description="Helical" evidence="8">
    <location>
        <begin position="94"/>
        <end position="113"/>
    </location>
</feature>
<evidence type="ECO:0000256" key="1">
    <source>
        <dbReference type="ARBA" id="ARBA00004651"/>
    </source>
</evidence>
<dbReference type="InterPro" id="IPR002781">
    <property type="entry name" value="TM_pro_TauE-like"/>
</dbReference>
<reference evidence="9 10" key="1">
    <citation type="journal article" date="2015" name="Antonie Van Leeuwenhoek">
        <title>Lampropedia puyangensis sp. nov., isolated from symptomatic bark of Populus ? euramericana canker and emended description of Lampropedia hyalina (Ehrenberg 1832) Lee et al. 2004.</title>
        <authorList>
            <person name="Li Y."/>
            <person name="Wang T."/>
            <person name="Piao C.G."/>
            <person name="Wang L.F."/>
            <person name="Tian G.Z."/>
            <person name="Zhu T.H."/>
            <person name="Guo M.W."/>
        </authorList>
    </citation>
    <scope>NUCLEOTIDE SEQUENCE [LARGE SCALE GENOMIC DNA]</scope>
    <source>
        <strain evidence="9 10">2-bin</strain>
    </source>
</reference>
<feature type="transmembrane region" description="Helical" evidence="8">
    <location>
        <begin position="69"/>
        <end position="88"/>
    </location>
</feature>
<keyword evidence="5 8" id="KW-0812">Transmembrane</keyword>
<evidence type="ECO:0000313" key="9">
    <source>
        <dbReference type="EMBL" id="THT96177.1"/>
    </source>
</evidence>
<dbReference type="AlphaFoldDB" id="A0A4S8EN98"/>
<dbReference type="OrthoDB" id="8717848at2"/>
<protein>
    <recommendedName>
        <fullName evidence="8">Probable membrane transporter protein</fullName>
    </recommendedName>
</protein>
<dbReference type="PANTHER" id="PTHR30269:SF37">
    <property type="entry name" value="MEMBRANE TRANSPORTER PROTEIN"/>
    <property type="match status" value="1"/>
</dbReference>
<dbReference type="PANTHER" id="PTHR30269">
    <property type="entry name" value="TRANSMEMBRANE PROTEIN YFCA"/>
    <property type="match status" value="1"/>
</dbReference>
<keyword evidence="10" id="KW-1185">Reference proteome</keyword>
<feature type="transmembrane region" description="Helical" evidence="8">
    <location>
        <begin position="195"/>
        <end position="214"/>
    </location>
</feature>
<comment type="similarity">
    <text evidence="2 8">Belongs to the 4-toluene sulfonate uptake permease (TSUP) (TC 2.A.102) family.</text>
</comment>
<organism evidence="9 10">
    <name type="scientific">Lampropedia puyangensis</name>
    <dbReference type="NCBI Taxonomy" id="1330072"/>
    <lineage>
        <taxon>Bacteria</taxon>
        <taxon>Pseudomonadati</taxon>
        <taxon>Pseudomonadota</taxon>
        <taxon>Betaproteobacteria</taxon>
        <taxon>Burkholderiales</taxon>
        <taxon>Comamonadaceae</taxon>
        <taxon>Lampropedia</taxon>
    </lineage>
</organism>
<keyword evidence="4 8" id="KW-1003">Cell membrane</keyword>
<keyword evidence="6 8" id="KW-1133">Transmembrane helix</keyword>
<dbReference type="Pfam" id="PF01925">
    <property type="entry name" value="TauE"/>
    <property type="match status" value="1"/>
</dbReference>
<evidence type="ECO:0000256" key="6">
    <source>
        <dbReference type="ARBA" id="ARBA00022989"/>
    </source>
</evidence>
<dbReference type="Proteomes" id="UP000308917">
    <property type="component" value="Unassembled WGS sequence"/>
</dbReference>
<sequence length="247" mass="26413">MDMVWVVAIGAIAAGLVQGISGFGFGMVAMSIWAWVIDPQLAAVLAVFGALLGQIIAAVTVRRGFDIRVLLPFVLGGLVGVPLGTWLLPQLDVHWFKALLGGFLVLFCPIMLYSSRLPRLSKRPRWVDALTGLIGGVMGGLGGMTGTVPTLWCTWAGMPKELQRAVIQNFNLTMLMVTMLTYAATGLVSRDVWPLFAVVAPAMLIPSLLGARLYKGLSEQRFKQLVLGLLTVSGITLLVAAVPKLLA</sequence>